<evidence type="ECO:0000256" key="3">
    <source>
        <dbReference type="SAM" id="Phobius"/>
    </source>
</evidence>
<keyword evidence="6" id="KW-1185">Reference proteome</keyword>
<name>A0ABS5I5C4_9GAMM</name>
<protein>
    <recommendedName>
        <fullName evidence="1">diguanylate cyclase</fullName>
        <ecNumber evidence="1">2.7.7.65</ecNumber>
    </recommendedName>
</protein>
<dbReference type="PANTHER" id="PTHR45138">
    <property type="entry name" value="REGULATORY COMPONENTS OF SENSORY TRANSDUCTION SYSTEM"/>
    <property type="match status" value="1"/>
</dbReference>
<organism evidence="5 6">
    <name type="scientific">Shewanella intestini</name>
    <dbReference type="NCBI Taxonomy" id="2017544"/>
    <lineage>
        <taxon>Bacteria</taxon>
        <taxon>Pseudomonadati</taxon>
        <taxon>Pseudomonadota</taxon>
        <taxon>Gammaproteobacteria</taxon>
        <taxon>Alteromonadales</taxon>
        <taxon>Shewanellaceae</taxon>
        <taxon>Shewanella</taxon>
    </lineage>
</organism>
<gene>
    <name evidence="5" type="ORF">G3R48_14660</name>
</gene>
<comment type="catalytic activity">
    <reaction evidence="2">
        <text>2 GTP = 3',3'-c-di-GMP + 2 diphosphate</text>
        <dbReference type="Rhea" id="RHEA:24898"/>
        <dbReference type="ChEBI" id="CHEBI:33019"/>
        <dbReference type="ChEBI" id="CHEBI:37565"/>
        <dbReference type="ChEBI" id="CHEBI:58805"/>
        <dbReference type="EC" id="2.7.7.65"/>
    </reaction>
</comment>
<dbReference type="InterPro" id="IPR050469">
    <property type="entry name" value="Diguanylate_Cyclase"/>
</dbReference>
<dbReference type="InterPro" id="IPR029787">
    <property type="entry name" value="Nucleotide_cyclase"/>
</dbReference>
<dbReference type="InterPro" id="IPR000160">
    <property type="entry name" value="GGDEF_dom"/>
</dbReference>
<dbReference type="Pfam" id="PF00990">
    <property type="entry name" value="GGDEF"/>
    <property type="match status" value="1"/>
</dbReference>
<dbReference type="EC" id="2.7.7.65" evidence="1"/>
<feature type="transmembrane region" description="Helical" evidence="3">
    <location>
        <begin position="12"/>
        <end position="37"/>
    </location>
</feature>
<sequence>MGLIINCYPIPFFANVQFVIGNAFYVISAVLFGPWYALLTAMLVTTGLMLVWDSPHVYVIFCMEALFLGYCRRRDIYALYASAIYWIFIGLPLFYLYFLLFFDIAVKDLFFTALKQVINGLMYGSLASLLILLSPSLWNFNNKIKDSKRRLFSAQLTYYMTLMITISLLVSAIIFNYFYLERQQVLLQSKLNNSANHISSATENYISNYKRVIKNAALQLNYEKLTPQQRQSFLNNLHQSYPGFITMLIANEKAQVVNASPTTRFLDIKGDLKQISIKDRDYYIEAFYNQQLFVSSVFLGRGLGNDAIIAISAPLFNDGKVSGIIEGSLNLSYLKQVENLESNQLKQSIILVDEHNQIVYSTEKLALKPISPFVSSKGSDFYRTQLALINIHNLEALTPEYFYTQKTLDNGWKLYVLEEFSPLLKLAEKQMLNSFLMLFVSVFLSFWISKKISRLLNVPLDLLANHLSKLDATELKNQVVGDSFPNEVYQLYQRLSYSKQQLLSYQMDLEGIVSERTVELEQANKKLKDLVDKDALTGLYNRRYSEDKFNDCLDFCMRSEQAITVAILDLDFFKNVNDTYGHLAGDECLRQVSSLLSVHFKRDTDIIARYGGEEFLLILPISNSLKIESHLNNFRQAIESQTMSQPNSDNAFNVTVSIGAITANANFSSDLDDWIKVADKNLYRAKEAGRNQVIVDIVDDIV</sequence>
<evidence type="ECO:0000259" key="4">
    <source>
        <dbReference type="PROSITE" id="PS50887"/>
    </source>
</evidence>
<evidence type="ECO:0000256" key="1">
    <source>
        <dbReference type="ARBA" id="ARBA00012528"/>
    </source>
</evidence>
<feature type="transmembrane region" description="Helical" evidence="3">
    <location>
        <begin position="120"/>
        <end position="138"/>
    </location>
</feature>
<comment type="caution">
    <text evidence="5">The sequence shown here is derived from an EMBL/GenBank/DDBJ whole genome shotgun (WGS) entry which is preliminary data.</text>
</comment>
<accession>A0ABS5I5C4</accession>
<dbReference type="PROSITE" id="PS50887">
    <property type="entry name" value="GGDEF"/>
    <property type="match status" value="1"/>
</dbReference>
<reference evidence="5 6" key="1">
    <citation type="submission" date="2020-02" db="EMBL/GenBank/DDBJ databases">
        <title>Shewanella WXL01 sp. nov., a marine bacterium isolated from green algae in Luhuitou Fringing Reef (Northern South China Sea).</title>
        <authorList>
            <person name="Wang X."/>
        </authorList>
    </citation>
    <scope>NUCLEOTIDE SEQUENCE [LARGE SCALE GENOMIC DNA]</scope>
    <source>
        <strain evidence="5 6">MCCC 1A01895</strain>
    </source>
</reference>
<dbReference type="PANTHER" id="PTHR45138:SF9">
    <property type="entry name" value="DIGUANYLATE CYCLASE DGCM-RELATED"/>
    <property type="match status" value="1"/>
</dbReference>
<dbReference type="SMART" id="SM00267">
    <property type="entry name" value="GGDEF"/>
    <property type="match status" value="1"/>
</dbReference>
<feature type="transmembrane region" description="Helical" evidence="3">
    <location>
        <begin position="158"/>
        <end position="180"/>
    </location>
</feature>
<keyword evidence="3" id="KW-0812">Transmembrane</keyword>
<dbReference type="SUPFAM" id="SSF55073">
    <property type="entry name" value="Nucleotide cyclase"/>
    <property type="match status" value="1"/>
</dbReference>
<proteinExistence type="predicted"/>
<evidence type="ECO:0000256" key="2">
    <source>
        <dbReference type="ARBA" id="ARBA00034247"/>
    </source>
</evidence>
<dbReference type="Pfam" id="PF22673">
    <property type="entry name" value="MCP-like_PDC_1"/>
    <property type="match status" value="1"/>
</dbReference>
<dbReference type="EMBL" id="JAAIKR010000017">
    <property type="protein sequence ID" value="MBR9729219.1"/>
    <property type="molecule type" value="Genomic_DNA"/>
</dbReference>
<evidence type="ECO:0000313" key="5">
    <source>
        <dbReference type="EMBL" id="MBR9729219.1"/>
    </source>
</evidence>
<dbReference type="Gene3D" id="3.30.450.20">
    <property type="entry name" value="PAS domain"/>
    <property type="match status" value="1"/>
</dbReference>
<feature type="transmembrane region" description="Helical" evidence="3">
    <location>
        <begin position="49"/>
        <end position="70"/>
    </location>
</feature>
<dbReference type="CDD" id="cd01949">
    <property type="entry name" value="GGDEF"/>
    <property type="match status" value="1"/>
</dbReference>
<dbReference type="Proteomes" id="UP000811844">
    <property type="component" value="Unassembled WGS sequence"/>
</dbReference>
<keyword evidence="3" id="KW-1133">Transmembrane helix</keyword>
<evidence type="ECO:0000313" key="6">
    <source>
        <dbReference type="Proteomes" id="UP000811844"/>
    </source>
</evidence>
<feature type="transmembrane region" description="Helical" evidence="3">
    <location>
        <begin position="77"/>
        <end position="100"/>
    </location>
</feature>
<feature type="domain" description="GGDEF" evidence="4">
    <location>
        <begin position="561"/>
        <end position="698"/>
    </location>
</feature>
<keyword evidence="3" id="KW-0472">Membrane</keyword>
<dbReference type="Gene3D" id="3.30.70.270">
    <property type="match status" value="1"/>
</dbReference>
<dbReference type="NCBIfam" id="TIGR00254">
    <property type="entry name" value="GGDEF"/>
    <property type="match status" value="1"/>
</dbReference>
<dbReference type="CDD" id="cd12914">
    <property type="entry name" value="PDC1_DGC_like"/>
    <property type="match status" value="1"/>
</dbReference>
<dbReference type="InterPro" id="IPR043128">
    <property type="entry name" value="Rev_trsase/Diguanyl_cyclase"/>
</dbReference>